<gene>
    <name evidence="1" type="ORF">CPAR01_14456</name>
</gene>
<dbReference type="GeneID" id="85382606"/>
<protein>
    <submittedName>
        <fullName evidence="1">Uncharacterized protein</fullName>
    </submittedName>
</protein>
<proteinExistence type="predicted"/>
<evidence type="ECO:0000313" key="2">
    <source>
        <dbReference type="Proteomes" id="UP001241169"/>
    </source>
</evidence>
<organism evidence="1 2">
    <name type="scientific">Colletotrichum paranaense</name>
    <dbReference type="NCBI Taxonomy" id="1914294"/>
    <lineage>
        <taxon>Eukaryota</taxon>
        <taxon>Fungi</taxon>
        <taxon>Dikarya</taxon>
        <taxon>Ascomycota</taxon>
        <taxon>Pezizomycotina</taxon>
        <taxon>Sordariomycetes</taxon>
        <taxon>Hypocreomycetidae</taxon>
        <taxon>Glomerellales</taxon>
        <taxon>Glomerellaceae</taxon>
        <taxon>Colletotrichum</taxon>
        <taxon>Colletotrichum acutatum species complex</taxon>
    </lineage>
</organism>
<dbReference type="Proteomes" id="UP001241169">
    <property type="component" value="Unassembled WGS sequence"/>
</dbReference>
<name>A0ABQ9S289_9PEZI</name>
<comment type="caution">
    <text evidence="1">The sequence shown here is derived from an EMBL/GenBank/DDBJ whole genome shotgun (WGS) entry which is preliminary data.</text>
</comment>
<sequence>YQCWARTHARSNRRGRVGQIGGLAFLWRGSAALFHFSLFSDLFILLAALMSWHRSDRAESEISVPRCRYLPRSECDLFFSLLIQCICGSIADGENLGNGINIRCANLLTVRSLVPV</sequence>
<dbReference type="EMBL" id="MOPA01000015">
    <property type="protein sequence ID" value="KAK1522913.1"/>
    <property type="molecule type" value="Genomic_DNA"/>
</dbReference>
<accession>A0ABQ9S289</accession>
<keyword evidence="2" id="KW-1185">Reference proteome</keyword>
<evidence type="ECO:0000313" key="1">
    <source>
        <dbReference type="EMBL" id="KAK1522913.1"/>
    </source>
</evidence>
<reference evidence="1 2" key="1">
    <citation type="submission" date="2016-10" db="EMBL/GenBank/DDBJ databases">
        <title>The genome sequence of Colletotrichum fioriniae PJ7.</title>
        <authorList>
            <person name="Baroncelli R."/>
        </authorList>
    </citation>
    <scope>NUCLEOTIDE SEQUENCE [LARGE SCALE GENOMIC DNA]</scope>
    <source>
        <strain evidence="1 2">IMI 384185</strain>
    </source>
</reference>
<feature type="non-terminal residue" evidence="1">
    <location>
        <position position="1"/>
    </location>
</feature>
<dbReference type="RefSeq" id="XP_060342768.1">
    <property type="nucleotide sequence ID" value="XM_060498707.1"/>
</dbReference>